<evidence type="ECO:0000313" key="3">
    <source>
        <dbReference type="Proteomes" id="UP000468388"/>
    </source>
</evidence>
<dbReference type="AlphaFoldDB" id="A0A6N8JCG6"/>
<keyword evidence="1" id="KW-0732">Signal</keyword>
<dbReference type="RefSeq" id="WP_157301559.1">
    <property type="nucleotide sequence ID" value="NZ_BAAAZB010000004.1"/>
</dbReference>
<feature type="signal peptide" evidence="1">
    <location>
        <begin position="1"/>
        <end position="23"/>
    </location>
</feature>
<evidence type="ECO:0000256" key="1">
    <source>
        <dbReference type="SAM" id="SignalP"/>
    </source>
</evidence>
<keyword evidence="3" id="KW-1185">Reference proteome</keyword>
<protein>
    <recommendedName>
        <fullName evidence="4">Outer membrane beta-barrel protein</fullName>
    </recommendedName>
</protein>
<proteinExistence type="predicted"/>
<sequence>MKAFINASLLAACLGIYAPNASAQGASNDTIPVKKYQPFSMNLQVRNLYIWRGFKVSNSPITDVNMHYTTKDGHFEAGFWGGASFTGDYKEFDYYVQYTNKNFNVSVWDVNNFSDFPNADIFDYSKTTTSHFVDVRLNYKIPMKLPLTVSWNTIFLGRDYYINKNGDAQASYSHYVELDQTLYNGDTYNVHVFVGGGFAFGQQQNFYGNHPNVVNTGITMNRDLVLFKYHVPLSATAMFNPEKKYGALQLVANIF</sequence>
<accession>A0A6N8JCG6</accession>
<comment type="caution">
    <text evidence="2">The sequence shown here is derived from an EMBL/GenBank/DDBJ whole genome shotgun (WGS) entry which is preliminary data.</text>
</comment>
<organism evidence="2 3">
    <name type="scientific">Chitinophaga oryziterrae</name>
    <dbReference type="NCBI Taxonomy" id="1031224"/>
    <lineage>
        <taxon>Bacteria</taxon>
        <taxon>Pseudomonadati</taxon>
        <taxon>Bacteroidota</taxon>
        <taxon>Chitinophagia</taxon>
        <taxon>Chitinophagales</taxon>
        <taxon>Chitinophagaceae</taxon>
        <taxon>Chitinophaga</taxon>
    </lineage>
</organism>
<evidence type="ECO:0008006" key="4">
    <source>
        <dbReference type="Google" id="ProtNLM"/>
    </source>
</evidence>
<dbReference type="OrthoDB" id="638356at2"/>
<name>A0A6N8JCG6_9BACT</name>
<dbReference type="EMBL" id="WRXO01000006">
    <property type="protein sequence ID" value="MVT42947.1"/>
    <property type="molecule type" value="Genomic_DNA"/>
</dbReference>
<gene>
    <name evidence="2" type="ORF">GO495_20290</name>
</gene>
<dbReference type="Proteomes" id="UP000468388">
    <property type="component" value="Unassembled WGS sequence"/>
</dbReference>
<evidence type="ECO:0000313" key="2">
    <source>
        <dbReference type="EMBL" id="MVT42947.1"/>
    </source>
</evidence>
<reference evidence="2 3" key="1">
    <citation type="submission" date="2019-12" db="EMBL/GenBank/DDBJ databases">
        <title>The draft genomic sequence of strain Chitinophaga oryziterrae JCM 16595.</title>
        <authorList>
            <person name="Zhang X."/>
        </authorList>
    </citation>
    <scope>NUCLEOTIDE SEQUENCE [LARGE SCALE GENOMIC DNA]</scope>
    <source>
        <strain evidence="2 3">JCM 16595</strain>
    </source>
</reference>
<feature type="chain" id="PRO_5027034693" description="Outer membrane beta-barrel protein" evidence="1">
    <location>
        <begin position="24"/>
        <end position="255"/>
    </location>
</feature>